<dbReference type="GO" id="GO:0009252">
    <property type="term" value="P:peptidoglycan biosynthetic process"/>
    <property type="evidence" value="ECO:0007669"/>
    <property type="project" value="UniProtKB-UniRule"/>
</dbReference>
<evidence type="ECO:0000256" key="7">
    <source>
        <dbReference type="HAMAP-Rule" id="MF_02065"/>
    </source>
</evidence>
<dbReference type="Proteomes" id="UP000095552">
    <property type="component" value="Unassembled WGS sequence"/>
</dbReference>
<dbReference type="HAMAP" id="MF_02065">
    <property type="entry name" value="MltG"/>
    <property type="match status" value="1"/>
</dbReference>
<keyword evidence="1 7" id="KW-1003">Cell membrane</keyword>
<reference evidence="8 9" key="1">
    <citation type="submission" date="2016-08" db="EMBL/GenBank/DDBJ databases">
        <title>Draft genome of Fabibacter sp. strain SK-8.</title>
        <authorList>
            <person name="Wong S.-K."/>
            <person name="Hamasaki K."/>
            <person name="Yoshizawa S."/>
        </authorList>
    </citation>
    <scope>NUCLEOTIDE SEQUENCE [LARGE SCALE GENOMIC DNA]</scope>
    <source>
        <strain evidence="8 9">SK-8</strain>
    </source>
</reference>
<keyword evidence="6 7" id="KW-0961">Cell wall biogenesis/degradation</keyword>
<dbReference type="Gene3D" id="3.30.160.60">
    <property type="entry name" value="Classic Zinc Finger"/>
    <property type="match status" value="1"/>
</dbReference>
<evidence type="ECO:0000256" key="1">
    <source>
        <dbReference type="ARBA" id="ARBA00022475"/>
    </source>
</evidence>
<comment type="similarity">
    <text evidence="7">Belongs to the transglycosylase MltG family.</text>
</comment>
<dbReference type="GO" id="GO:0071555">
    <property type="term" value="P:cell wall organization"/>
    <property type="evidence" value="ECO:0007669"/>
    <property type="project" value="UniProtKB-KW"/>
</dbReference>
<evidence type="ECO:0000313" key="8">
    <source>
        <dbReference type="EMBL" id="OEK05758.1"/>
    </source>
</evidence>
<comment type="subcellular location">
    <subcellularLocation>
        <location evidence="7">Cell membrane</location>
        <topology evidence="7">Single-pass membrane protein</topology>
    </subcellularLocation>
</comment>
<proteinExistence type="inferred from homology"/>
<dbReference type="RefSeq" id="WP_069834676.1">
    <property type="nucleotide sequence ID" value="NZ_MDGQ01000004.1"/>
</dbReference>
<dbReference type="AlphaFoldDB" id="A0A1E5T2Z8"/>
<dbReference type="OrthoDB" id="9814591at2"/>
<keyword evidence="2 7" id="KW-0812">Transmembrane</keyword>
<accession>A0A1E5T2Z8</accession>
<evidence type="ECO:0000256" key="2">
    <source>
        <dbReference type="ARBA" id="ARBA00022692"/>
    </source>
</evidence>
<dbReference type="Gene3D" id="3.30.1490.480">
    <property type="entry name" value="Endolytic murein transglycosylase"/>
    <property type="match status" value="1"/>
</dbReference>
<feature type="site" description="Important for catalytic activity" evidence="7">
    <location>
        <position position="219"/>
    </location>
</feature>
<keyword evidence="3 7" id="KW-1133">Transmembrane helix</keyword>
<dbReference type="PANTHER" id="PTHR30518:SF2">
    <property type="entry name" value="ENDOLYTIC MUREIN TRANSGLYCOSYLASE"/>
    <property type="match status" value="1"/>
</dbReference>
<dbReference type="NCBIfam" id="TIGR00247">
    <property type="entry name" value="endolytic transglycosylase MltG"/>
    <property type="match status" value="1"/>
</dbReference>
<dbReference type="Pfam" id="PF02618">
    <property type="entry name" value="YceG"/>
    <property type="match status" value="1"/>
</dbReference>
<dbReference type="GO" id="GO:0008932">
    <property type="term" value="F:lytic endotransglycosylase activity"/>
    <property type="evidence" value="ECO:0007669"/>
    <property type="project" value="UniProtKB-UniRule"/>
</dbReference>
<dbReference type="InterPro" id="IPR003770">
    <property type="entry name" value="MLTG-like"/>
</dbReference>
<gene>
    <name evidence="7" type="primary">mltG</name>
    <name evidence="8" type="ORF">BFP71_06445</name>
</gene>
<keyword evidence="5 7" id="KW-0456">Lyase</keyword>
<keyword evidence="4 7" id="KW-0472">Membrane</keyword>
<dbReference type="EC" id="4.2.2.29" evidence="7"/>
<organism evidence="8 9">
    <name type="scientific">Roseivirga misakiensis</name>
    <dbReference type="NCBI Taxonomy" id="1563681"/>
    <lineage>
        <taxon>Bacteria</taxon>
        <taxon>Pseudomonadati</taxon>
        <taxon>Bacteroidota</taxon>
        <taxon>Cytophagia</taxon>
        <taxon>Cytophagales</taxon>
        <taxon>Roseivirgaceae</taxon>
        <taxon>Roseivirga</taxon>
    </lineage>
</organism>
<protein>
    <recommendedName>
        <fullName evidence="7">Endolytic murein transglycosylase</fullName>
        <ecNumber evidence="7">4.2.2.29</ecNumber>
    </recommendedName>
    <alternativeName>
        <fullName evidence="7">Peptidoglycan lytic transglycosylase</fullName>
    </alternativeName>
    <alternativeName>
        <fullName evidence="7">Peptidoglycan polymerization terminase</fullName>
    </alternativeName>
</protein>
<dbReference type="GO" id="GO:0005886">
    <property type="term" value="C:plasma membrane"/>
    <property type="evidence" value="ECO:0007669"/>
    <property type="project" value="UniProtKB-SubCell"/>
</dbReference>
<name>A0A1E5T2Z8_9BACT</name>
<dbReference type="STRING" id="1563681.BFP71_06445"/>
<evidence type="ECO:0000256" key="5">
    <source>
        <dbReference type="ARBA" id="ARBA00023239"/>
    </source>
</evidence>
<comment type="catalytic activity">
    <reaction evidence="7">
        <text>a peptidoglycan chain = a peptidoglycan chain with N-acetyl-1,6-anhydromuramyl-[peptide] at the reducing end + a peptidoglycan chain with N-acetylglucosamine at the non-reducing end.</text>
        <dbReference type="EC" id="4.2.2.29"/>
    </reaction>
</comment>
<comment type="caution">
    <text evidence="8">The sequence shown here is derived from an EMBL/GenBank/DDBJ whole genome shotgun (WGS) entry which is preliminary data.</text>
</comment>
<evidence type="ECO:0000256" key="3">
    <source>
        <dbReference type="ARBA" id="ARBA00022989"/>
    </source>
</evidence>
<comment type="function">
    <text evidence="7">Functions as a peptidoglycan terminase that cleaves nascent peptidoglycan strands endolytically to terminate their elongation.</text>
</comment>
<dbReference type="EMBL" id="MDGQ01000004">
    <property type="protein sequence ID" value="OEK05758.1"/>
    <property type="molecule type" value="Genomic_DNA"/>
</dbReference>
<dbReference type="CDD" id="cd08010">
    <property type="entry name" value="MltG_like"/>
    <property type="match status" value="1"/>
</dbReference>
<sequence>MQKRKRFMIGLVIFSVILTSFSFYFYQVFYGSNILREGSATAILIDNDDTFDSLRNKAYDRKIVDDILSFSFVSKVLGYQDNIKPGLYLFEPEMTNLAIVRRLRAGDQIPIDLTFNNIRFKEQLADKIAESTGINRSEFLSLLNNEAYINELGFTKETIMAMFIPNTYEVYWTISAKGLFSRMQKEFEKFWNADRKAKAEALGLTPVEVSTLAAIVQDECSIQSESPKIAGLYVNRIKENMLLQADPTVKFALGDFTIQRVLTADTRIDSPYNTYKYRGLPPGPINLPTIKSLDAVLNYEKHDYLYMCAKEDFSGYHRFAKTLTEHNRNARLFQQEMNRRKIYR</sequence>
<keyword evidence="9" id="KW-1185">Reference proteome</keyword>
<evidence type="ECO:0000256" key="4">
    <source>
        <dbReference type="ARBA" id="ARBA00023136"/>
    </source>
</evidence>
<evidence type="ECO:0000256" key="6">
    <source>
        <dbReference type="ARBA" id="ARBA00023316"/>
    </source>
</evidence>
<evidence type="ECO:0000313" key="9">
    <source>
        <dbReference type="Proteomes" id="UP000095552"/>
    </source>
</evidence>
<dbReference type="PANTHER" id="PTHR30518">
    <property type="entry name" value="ENDOLYTIC MUREIN TRANSGLYCOSYLASE"/>
    <property type="match status" value="1"/>
</dbReference>
<feature type="transmembrane region" description="Helical" evidence="7">
    <location>
        <begin position="7"/>
        <end position="26"/>
    </location>
</feature>